<dbReference type="Proteomes" id="UP000279307">
    <property type="component" value="Chromosome 9"/>
</dbReference>
<comment type="similarity">
    <text evidence="8">Belongs to the CFAP43 family.</text>
</comment>
<dbReference type="GO" id="GO:0003341">
    <property type="term" value="P:cilium movement"/>
    <property type="evidence" value="ECO:0007669"/>
    <property type="project" value="UniProtKB-ARBA"/>
</dbReference>
<evidence type="ECO:0000256" key="5">
    <source>
        <dbReference type="ARBA" id="ARBA00023054"/>
    </source>
</evidence>
<evidence type="ECO:0000256" key="8">
    <source>
        <dbReference type="ARBA" id="ARBA00023605"/>
    </source>
</evidence>
<organism evidence="11 12">
    <name type="scientific">Ooceraea biroi</name>
    <name type="common">Clonal raider ant</name>
    <name type="synonym">Cerapachys biroi</name>
    <dbReference type="NCBI Taxonomy" id="2015173"/>
    <lineage>
        <taxon>Eukaryota</taxon>
        <taxon>Metazoa</taxon>
        <taxon>Ecdysozoa</taxon>
        <taxon>Arthropoda</taxon>
        <taxon>Hexapoda</taxon>
        <taxon>Insecta</taxon>
        <taxon>Pterygota</taxon>
        <taxon>Neoptera</taxon>
        <taxon>Endopterygota</taxon>
        <taxon>Hymenoptera</taxon>
        <taxon>Apocrita</taxon>
        <taxon>Aculeata</taxon>
        <taxon>Formicoidea</taxon>
        <taxon>Formicidae</taxon>
        <taxon>Dorylinae</taxon>
        <taxon>Ooceraea</taxon>
    </lineage>
</organism>
<keyword evidence="3" id="KW-0853">WD repeat</keyword>
<keyword evidence="5 10" id="KW-0175">Coiled coil</keyword>
<evidence type="ECO:0000256" key="2">
    <source>
        <dbReference type="ARBA" id="ARBA00022490"/>
    </source>
</evidence>
<keyword evidence="7" id="KW-0966">Cell projection</keyword>
<comment type="caution">
    <text evidence="11">The sequence shown here is derived from an EMBL/GenBank/DDBJ whole genome shotgun (WGS) entry which is preliminary data.</text>
</comment>
<dbReference type="EMBL" id="QOIP01000009">
    <property type="protein sequence ID" value="RLU19044.1"/>
    <property type="molecule type" value="Genomic_DNA"/>
</dbReference>
<dbReference type="OrthoDB" id="535167at2759"/>
<dbReference type="Gene3D" id="2.130.10.10">
    <property type="entry name" value="YVTN repeat-like/Quinoprotein amine dehydrogenase"/>
    <property type="match status" value="2"/>
</dbReference>
<sequence>MEAQQLNSQYRHDRISYDMNRAITRTPCWVRGGKVEEIIWIGKDVLAWCSSLYIVFFHVVKRQETLRWCWNNGTGDGARCVSGHVSAPVFAFAERSLNPRILVHVYPSMAKVSECPPACESGYLAIAFTPHEYLVSLGSYPSFPLIVWCWRTGGKIAIVDTPVRDEVGQRIKITPSGRTVIGQIGKTCGHLLTWELDVVGELVILKDHEVRLPREAHAYGIDWCPGMSEPLLAITDREGHIYLSNYDGSDVRRVVLSQRCGVCEEIEMPAVCWFRGGIILRTTFCQIRYFRRKPRTDTWHKEWYVKSIYKPHILVAHPVRSDWLFYYTLEGYLMQIVFPGEATATPVIYRHLHCGGTYRFVDFVRPWCHHLVVTDDLKNLTVLESYGGSEVAKMELDMEGVMSAQALHPDDPLIVVVSDQGEMILVGITDPEKPTILARFRLQRKPLDIVKFSQSGRFVIAAHKETGNCYCINVRRDKPWGVIAQVQTRRRLADVMLHDDGTERRGHLKVLALFVKYEWCSAVGQEIFVYDVSRSDRPVIDEADDVSITLPALFRDLCHAPGDASRLLIGSPYLKRQLHVLRLQRDFKNADLVDAMLTGHHVHLARIFTDRRWIVTCAYDGLVIVRDETVSRVVIVMPAHHRLDSGSTKAIINREGDMIVALGHDGSLVAVRVRANRKKIEASSPTIEIESVYRVDHGYYQKQRQEILADYASLDPAIRDSLTRAKQELPVSDKTWEEWQQDLQLQREEKMYATQKAAIMRDLAALKDTVKRLLDVNETLPEIERLPVSAFDLDRVGRDQKLKAAKDEREEVRMELECLCESMDGVAAWIKSTFWDTQVVLGRSIFSFSGDTEVTNYPALEEDPYFKDHLQWAQFNRDAERAIIRGDTFQSWRAYTDEQLRMELSKPVTVYREDEKRRMDVLLEEEEREVDPEELAELRALDGMTTHQFVEQSLHYYPQMDSYGFAHATLEDRYLMHDCNELRAYFNKLFDDTYAAKEREMAAIREKNEKIRHIDSELKLMFGENVPQLPIDPEWHPKEKVESIIQVEEREIKAKPYVSPSQQEVLEKQAEEAERVRRQLLADDFRERALMQMMDGVLEIRWEDTIKVDVRKPACMLEKQPEKYTAQDIVAVKKYEAEVEILRQERERYKRLIEADYVKVSALRQEGIGKFDTKVNELFQLKLKIDAAINQLKLRHIRGRLRNLERIKAVKEDDQVKCEISEKRQRGTVLEEQVQQLHDVYQDMLAQHDALCTREKTIAKKLQHDFAILSKSNFEVLERQYKRRPKVSLKNIVACDLVNLAGYLDQVKPTYLPAECMDYLKILDSLDARPNELPQSIDAVHWNHLVRLRRQKIDVELRIRARQLEIAALERTIGVFEGKIDACKSSVIQLRERLKCAREARITREQDQEVQLVLKRGQVEIAMQGERRDAANAVLIPRSEILKLNEHIRAAGARKLDALKRLIDFRHKLAAAEWEHRCLRTRYLDLEEDLRFLKDVTVTRDMKMYLKRKAKGLRGDKTALQFEEQVETAKSSLEKALSREMNKLKNIQEKIARTKKKNAELDRAIMEMNVKRWELEYERDLDQEAQQSEDTKRRMRLFRQRAELIRKVQENYAELLTLQTEHELLRMRTYPTFDYFETLNDEQSDKVCQ</sequence>
<dbReference type="InterPro" id="IPR015943">
    <property type="entry name" value="WD40/YVTN_repeat-like_dom_sf"/>
</dbReference>
<evidence type="ECO:0000256" key="9">
    <source>
        <dbReference type="ARBA" id="ARBA00023662"/>
    </source>
</evidence>
<evidence type="ECO:0000256" key="6">
    <source>
        <dbReference type="ARBA" id="ARBA00023212"/>
    </source>
</evidence>
<evidence type="ECO:0000256" key="10">
    <source>
        <dbReference type="SAM" id="Coils"/>
    </source>
</evidence>
<dbReference type="GO" id="GO:0060271">
    <property type="term" value="P:cilium assembly"/>
    <property type="evidence" value="ECO:0007669"/>
    <property type="project" value="TreeGrafter"/>
</dbReference>
<dbReference type="PANTHER" id="PTHR14885">
    <property type="entry name" value="CILIA- AND FLAGELLA-ASSOCIATED PROTEIN 43-RELATED"/>
    <property type="match status" value="1"/>
</dbReference>
<gene>
    <name evidence="11" type="ORF">DMN91_009402</name>
</gene>
<evidence type="ECO:0000256" key="1">
    <source>
        <dbReference type="ARBA" id="ARBA00004430"/>
    </source>
</evidence>
<protein>
    <recommendedName>
        <fullName evidence="9">Cilia- and flagella-associated protein 43</fullName>
    </recommendedName>
</protein>
<evidence type="ECO:0000256" key="4">
    <source>
        <dbReference type="ARBA" id="ARBA00022737"/>
    </source>
</evidence>
<keyword evidence="6" id="KW-0206">Cytoskeleton</keyword>
<reference evidence="11 12" key="1">
    <citation type="journal article" date="2018" name="Genome Res.">
        <title>The genomic architecture and molecular evolution of ant odorant receptors.</title>
        <authorList>
            <person name="McKenzie S.K."/>
            <person name="Kronauer D.J.C."/>
        </authorList>
    </citation>
    <scope>NUCLEOTIDE SEQUENCE [LARGE SCALE GENOMIC DNA]</scope>
    <source>
        <strain evidence="11">Clonal line C1</strain>
    </source>
</reference>
<comment type="subcellular location">
    <subcellularLocation>
        <location evidence="1">Cytoplasm</location>
        <location evidence="1">Cytoskeleton</location>
        <location evidence="1">Cilium axoneme</location>
    </subcellularLocation>
</comment>
<dbReference type="Pfam" id="PF25828">
    <property type="entry name" value="CC_Cfap43"/>
    <property type="match status" value="1"/>
</dbReference>
<dbReference type="PANTHER" id="PTHR14885:SF1">
    <property type="entry name" value="CILIA- AND FLAGELLA-ASSOCIATED PROTEIN 43"/>
    <property type="match status" value="1"/>
</dbReference>
<name>A0A3L8DF81_OOCBI</name>
<dbReference type="InterPro" id="IPR036322">
    <property type="entry name" value="WD40_repeat_dom_sf"/>
</dbReference>
<feature type="coiled-coil region" evidence="10">
    <location>
        <begin position="1519"/>
        <end position="1576"/>
    </location>
</feature>
<evidence type="ECO:0000313" key="12">
    <source>
        <dbReference type="Proteomes" id="UP000279307"/>
    </source>
</evidence>
<evidence type="ECO:0000256" key="3">
    <source>
        <dbReference type="ARBA" id="ARBA00022574"/>
    </source>
</evidence>
<dbReference type="GO" id="GO:0005930">
    <property type="term" value="C:axoneme"/>
    <property type="evidence" value="ECO:0007669"/>
    <property type="project" value="UniProtKB-SubCell"/>
</dbReference>
<keyword evidence="4" id="KW-0677">Repeat</keyword>
<accession>A0A3L8DF81</accession>
<dbReference type="SUPFAM" id="SSF50978">
    <property type="entry name" value="WD40 repeat-like"/>
    <property type="match status" value="1"/>
</dbReference>
<evidence type="ECO:0000313" key="11">
    <source>
        <dbReference type="EMBL" id="RLU19044.1"/>
    </source>
</evidence>
<keyword evidence="2" id="KW-0963">Cytoplasm</keyword>
<proteinExistence type="inferred from homology"/>
<evidence type="ECO:0000256" key="7">
    <source>
        <dbReference type="ARBA" id="ARBA00023273"/>
    </source>
</evidence>